<keyword evidence="3" id="KW-0804">Transcription</keyword>
<keyword evidence="2" id="KW-0238">DNA-binding</keyword>
<dbReference type="SUPFAM" id="SSF46785">
    <property type="entry name" value="Winged helix' DNA-binding domain"/>
    <property type="match status" value="1"/>
</dbReference>
<dbReference type="SMART" id="SM00346">
    <property type="entry name" value="HTH_ICLR"/>
    <property type="match status" value="1"/>
</dbReference>
<dbReference type="PANTHER" id="PTHR30136">
    <property type="entry name" value="HELIX-TURN-HELIX TRANSCRIPTIONAL REGULATOR, ICLR FAMILY"/>
    <property type="match status" value="1"/>
</dbReference>
<proteinExistence type="predicted"/>
<dbReference type="Proteomes" id="UP000266915">
    <property type="component" value="Unassembled WGS sequence"/>
</dbReference>
<evidence type="ECO:0000259" key="4">
    <source>
        <dbReference type="PROSITE" id="PS51077"/>
    </source>
</evidence>
<feature type="domain" description="IclR-ED" evidence="5">
    <location>
        <begin position="62"/>
        <end position="245"/>
    </location>
</feature>
<dbReference type="EMBL" id="RKHL01000001">
    <property type="protein sequence ID" value="ROR83548.1"/>
    <property type="molecule type" value="Genomic_DNA"/>
</dbReference>
<dbReference type="RefSeq" id="WP_085511362.1">
    <property type="nucleotide sequence ID" value="NZ_FXAP01000002.1"/>
</dbReference>
<dbReference type="PROSITE" id="PS51077">
    <property type="entry name" value="HTH_ICLR"/>
    <property type="match status" value="1"/>
</dbReference>
<evidence type="ECO:0000313" key="7">
    <source>
        <dbReference type="Proteomes" id="UP000266915"/>
    </source>
</evidence>
<dbReference type="AlphaFoldDB" id="A0A3N2C7Q5"/>
<dbReference type="Gene3D" id="1.10.10.10">
    <property type="entry name" value="Winged helix-like DNA-binding domain superfamily/Winged helix DNA-binding domain"/>
    <property type="match status" value="1"/>
</dbReference>
<keyword evidence="7" id="KW-1185">Reference proteome</keyword>
<dbReference type="PROSITE" id="PS51078">
    <property type="entry name" value="ICLR_ED"/>
    <property type="match status" value="1"/>
</dbReference>
<evidence type="ECO:0000256" key="1">
    <source>
        <dbReference type="ARBA" id="ARBA00023015"/>
    </source>
</evidence>
<reference evidence="6 7" key="1">
    <citation type="submission" date="2018-11" db="EMBL/GenBank/DDBJ databases">
        <title>Sequencing the genomes of 1000 actinobacteria strains.</title>
        <authorList>
            <person name="Klenk H.-P."/>
        </authorList>
    </citation>
    <scope>NUCLEOTIDE SEQUENCE [LARGE SCALE GENOMIC DNA]</scope>
    <source>
        <strain evidence="6 7">DSM 14012</strain>
    </source>
</reference>
<evidence type="ECO:0000259" key="5">
    <source>
        <dbReference type="PROSITE" id="PS51078"/>
    </source>
</evidence>
<keyword evidence="1" id="KW-0805">Transcription regulation</keyword>
<dbReference type="InterPro" id="IPR050707">
    <property type="entry name" value="HTH_MetabolicPath_Reg"/>
</dbReference>
<feature type="domain" description="HTH iclR-type" evidence="4">
    <location>
        <begin position="2"/>
        <end position="61"/>
    </location>
</feature>
<name>A0A3N2C7Q5_9MICO</name>
<dbReference type="InterPro" id="IPR029016">
    <property type="entry name" value="GAF-like_dom_sf"/>
</dbReference>
<dbReference type="Pfam" id="PF01614">
    <property type="entry name" value="IclR_C"/>
    <property type="match status" value="1"/>
</dbReference>
<dbReference type="InterPro" id="IPR036388">
    <property type="entry name" value="WH-like_DNA-bd_sf"/>
</dbReference>
<evidence type="ECO:0000256" key="3">
    <source>
        <dbReference type="ARBA" id="ARBA00023163"/>
    </source>
</evidence>
<accession>A0A3N2C7Q5</accession>
<dbReference type="Gene3D" id="3.30.450.40">
    <property type="match status" value="1"/>
</dbReference>
<dbReference type="GO" id="GO:0045892">
    <property type="term" value="P:negative regulation of DNA-templated transcription"/>
    <property type="evidence" value="ECO:0007669"/>
    <property type="project" value="TreeGrafter"/>
</dbReference>
<dbReference type="InterPro" id="IPR036390">
    <property type="entry name" value="WH_DNA-bd_sf"/>
</dbReference>
<protein>
    <submittedName>
        <fullName evidence="6">IclR family transcriptional regulator</fullName>
    </submittedName>
</protein>
<organism evidence="6 7">
    <name type="scientific">Plantibacter flavus</name>
    <dbReference type="NCBI Taxonomy" id="150123"/>
    <lineage>
        <taxon>Bacteria</taxon>
        <taxon>Bacillati</taxon>
        <taxon>Actinomycetota</taxon>
        <taxon>Actinomycetes</taxon>
        <taxon>Micrococcales</taxon>
        <taxon>Microbacteriaceae</taxon>
        <taxon>Plantibacter</taxon>
    </lineage>
</organism>
<dbReference type="GO" id="GO:0003700">
    <property type="term" value="F:DNA-binding transcription factor activity"/>
    <property type="evidence" value="ECO:0007669"/>
    <property type="project" value="TreeGrafter"/>
</dbReference>
<dbReference type="InterPro" id="IPR014757">
    <property type="entry name" value="Tscrpt_reg_IclR_C"/>
</dbReference>
<evidence type="ECO:0000313" key="6">
    <source>
        <dbReference type="EMBL" id="ROR83548.1"/>
    </source>
</evidence>
<dbReference type="GO" id="GO:0003677">
    <property type="term" value="F:DNA binding"/>
    <property type="evidence" value="ECO:0007669"/>
    <property type="project" value="UniProtKB-KW"/>
</dbReference>
<sequence>MSQSLSRALDLLREIVSGTNSLDALAATAGVHKTTVLRLLNTLEEHGFVTRDASFRYHLGRAMFELTQTALDEQDVRGVAAPHIRALGAATGQTVHLAAYEGGSVFYIDKVESRQPLRMYSRVGLPASLYATGVAKVLLGGLDEAERRRVVTGIVFERYTDKTITDADALLAEIERSTERGWAEDHEEHESFMNCVAAPVFGPDGRVTAAVSISVPTMVLPHSGVRALLPQLLATTTAISAELGYAPPSPAEAPATA</sequence>
<comment type="caution">
    <text evidence="6">The sequence shown here is derived from an EMBL/GenBank/DDBJ whole genome shotgun (WGS) entry which is preliminary data.</text>
</comment>
<gene>
    <name evidence="6" type="ORF">EDD42_3660</name>
</gene>
<dbReference type="SUPFAM" id="SSF55781">
    <property type="entry name" value="GAF domain-like"/>
    <property type="match status" value="1"/>
</dbReference>
<evidence type="ECO:0000256" key="2">
    <source>
        <dbReference type="ARBA" id="ARBA00023125"/>
    </source>
</evidence>
<dbReference type="PANTHER" id="PTHR30136:SF24">
    <property type="entry name" value="HTH-TYPE TRANSCRIPTIONAL REPRESSOR ALLR"/>
    <property type="match status" value="1"/>
</dbReference>
<dbReference type="InterPro" id="IPR005471">
    <property type="entry name" value="Tscrpt_reg_IclR_N"/>
</dbReference>
<dbReference type="Pfam" id="PF09339">
    <property type="entry name" value="HTH_IclR"/>
    <property type="match status" value="1"/>
</dbReference>